<accession>A0A1S2Y384</accession>
<evidence type="ECO:0000256" key="2">
    <source>
        <dbReference type="ARBA" id="ARBA00022692"/>
    </source>
</evidence>
<keyword evidence="8" id="KW-1185">Reference proteome</keyword>
<keyword evidence="4 7" id="KW-1133">Transmembrane helix</keyword>
<evidence type="ECO:0000256" key="3">
    <source>
        <dbReference type="ARBA" id="ARBA00022729"/>
    </source>
</evidence>
<feature type="transmembrane region" description="Helical" evidence="7">
    <location>
        <begin position="180"/>
        <end position="202"/>
    </location>
</feature>
<protein>
    <submittedName>
        <fullName evidence="9">Uncharacterized protein LOC101495988</fullName>
    </submittedName>
</protein>
<evidence type="ECO:0000313" key="8">
    <source>
        <dbReference type="Proteomes" id="UP000087171"/>
    </source>
</evidence>
<keyword evidence="5 7" id="KW-0472">Membrane</keyword>
<feature type="transmembrane region" description="Helical" evidence="7">
    <location>
        <begin position="91"/>
        <end position="114"/>
    </location>
</feature>
<dbReference type="OrthoDB" id="1931917at2759"/>
<dbReference type="RefSeq" id="XP_004498611.2">
    <property type="nucleotide sequence ID" value="XM_004498554.3"/>
</dbReference>
<gene>
    <name evidence="9" type="primary">LOC101495988</name>
</gene>
<evidence type="ECO:0000256" key="4">
    <source>
        <dbReference type="ARBA" id="ARBA00022989"/>
    </source>
</evidence>
<proteinExistence type="inferred from homology"/>
<evidence type="ECO:0000256" key="5">
    <source>
        <dbReference type="ARBA" id="ARBA00023136"/>
    </source>
</evidence>
<comment type="subcellular location">
    <subcellularLocation>
        <location evidence="1">Endomembrane system</location>
        <topology evidence="1">Multi-pass membrane protein</topology>
    </subcellularLocation>
</comment>
<organism evidence="8 9">
    <name type="scientific">Cicer arietinum</name>
    <name type="common">Chickpea</name>
    <name type="synonym">Garbanzo</name>
    <dbReference type="NCBI Taxonomy" id="3827"/>
    <lineage>
        <taxon>Eukaryota</taxon>
        <taxon>Viridiplantae</taxon>
        <taxon>Streptophyta</taxon>
        <taxon>Embryophyta</taxon>
        <taxon>Tracheophyta</taxon>
        <taxon>Spermatophyta</taxon>
        <taxon>Magnoliopsida</taxon>
        <taxon>eudicotyledons</taxon>
        <taxon>Gunneridae</taxon>
        <taxon>Pentapetalae</taxon>
        <taxon>rosids</taxon>
        <taxon>fabids</taxon>
        <taxon>Fabales</taxon>
        <taxon>Fabaceae</taxon>
        <taxon>Papilionoideae</taxon>
        <taxon>50 kb inversion clade</taxon>
        <taxon>NPAAA clade</taxon>
        <taxon>Hologalegina</taxon>
        <taxon>IRL clade</taxon>
        <taxon>Cicereae</taxon>
        <taxon>Cicer</taxon>
    </lineage>
</organism>
<evidence type="ECO:0000256" key="7">
    <source>
        <dbReference type="SAM" id="Phobius"/>
    </source>
</evidence>
<evidence type="ECO:0000313" key="9">
    <source>
        <dbReference type="RefSeq" id="XP_004498611.2"/>
    </source>
</evidence>
<feature type="transmembrane region" description="Helical" evidence="7">
    <location>
        <begin position="44"/>
        <end position="62"/>
    </location>
</feature>
<evidence type="ECO:0000256" key="6">
    <source>
        <dbReference type="ARBA" id="ARBA00029467"/>
    </source>
</evidence>
<keyword evidence="2 7" id="KW-0812">Transmembrane</keyword>
<dbReference type="Proteomes" id="UP000087171">
    <property type="component" value="Chromosome Ca4"/>
</dbReference>
<comment type="similarity">
    <text evidence="6">Belongs to the DESIGUAL family.</text>
</comment>
<dbReference type="GeneID" id="101495988"/>
<evidence type="ECO:0000256" key="1">
    <source>
        <dbReference type="ARBA" id="ARBA00004127"/>
    </source>
</evidence>
<dbReference type="KEGG" id="cam:101495988"/>
<feature type="transmembrane region" description="Helical" evidence="7">
    <location>
        <begin position="134"/>
        <end position="155"/>
    </location>
</feature>
<dbReference type="PANTHER" id="PTHR31769">
    <property type="entry name" value="OS07G0462200 PROTEIN-RELATED"/>
    <property type="match status" value="1"/>
</dbReference>
<dbReference type="eggNOG" id="ENOG502QVU8">
    <property type="taxonomic scope" value="Eukaryota"/>
</dbReference>
<reference evidence="9" key="2">
    <citation type="submission" date="2025-08" db="UniProtKB">
        <authorList>
            <consortium name="RefSeq"/>
        </authorList>
    </citation>
    <scope>IDENTIFICATION</scope>
    <source>
        <tissue evidence="9">Etiolated seedlings</tissue>
    </source>
</reference>
<name>A0A1S2Y384_CICAR</name>
<keyword evidence="3" id="KW-0732">Signal</keyword>
<dbReference type="InterPro" id="IPR052222">
    <property type="entry name" value="DESIGUAL"/>
</dbReference>
<dbReference type="InterPro" id="IPR009606">
    <property type="entry name" value="DEAL/Modifying_wall_lignin1/2"/>
</dbReference>
<reference evidence="8" key="1">
    <citation type="journal article" date="2013" name="Nat. Biotechnol.">
        <title>Draft genome sequence of chickpea (Cicer arietinum) provides a resource for trait improvement.</title>
        <authorList>
            <person name="Varshney R.K."/>
            <person name="Song C."/>
            <person name="Saxena R.K."/>
            <person name="Azam S."/>
            <person name="Yu S."/>
            <person name="Sharpe A.G."/>
            <person name="Cannon S."/>
            <person name="Baek J."/>
            <person name="Rosen B.D."/>
            <person name="Tar'an B."/>
            <person name="Millan T."/>
            <person name="Zhang X."/>
            <person name="Ramsay L.D."/>
            <person name="Iwata A."/>
            <person name="Wang Y."/>
            <person name="Nelson W."/>
            <person name="Farmer A.D."/>
            <person name="Gaur P.M."/>
            <person name="Soderlund C."/>
            <person name="Penmetsa R.V."/>
            <person name="Xu C."/>
            <person name="Bharti A.K."/>
            <person name="He W."/>
            <person name="Winter P."/>
            <person name="Zhao S."/>
            <person name="Hane J.K."/>
            <person name="Carrasquilla-Garcia N."/>
            <person name="Condie J.A."/>
            <person name="Upadhyaya H.D."/>
            <person name="Luo M.C."/>
            <person name="Thudi M."/>
            <person name="Gowda C.L."/>
            <person name="Singh N.P."/>
            <person name="Lichtenzveig J."/>
            <person name="Gali K.K."/>
            <person name="Rubio J."/>
            <person name="Nadarajan N."/>
            <person name="Dolezel J."/>
            <person name="Bansal K.C."/>
            <person name="Xu X."/>
            <person name="Edwards D."/>
            <person name="Zhang G."/>
            <person name="Kahl G."/>
            <person name="Gil J."/>
            <person name="Singh K.B."/>
            <person name="Datta S.K."/>
            <person name="Jackson S.A."/>
            <person name="Wang J."/>
            <person name="Cook D.R."/>
        </authorList>
    </citation>
    <scope>NUCLEOTIDE SEQUENCE [LARGE SCALE GENOMIC DNA]</scope>
    <source>
        <strain evidence="8">cv. CDC Frontier</strain>
    </source>
</reference>
<sequence>MCVPFPHNKTSEREESKHRHIHFVSPSLSLYTFQDTMAATVKQMSLIVSAFGVASFFFGVIAENKKPAAGTPVRGNDGVSVTCNYPSDPTVALGCLSVIFLIASTVVGYLSLFYPYKGKVVPQGVLLKHTSFTAFFNIALFTAGLAAMFLLWPIITEQIHLTSNVHLDVNYECPTAKTGLLGGGAFLSLDSSLFWLVALMLADNAREDYFEEQEEGNKGESNSDVGVM</sequence>
<dbReference type="PaxDb" id="3827-XP_004498611.1"/>
<dbReference type="GO" id="GO:0012505">
    <property type="term" value="C:endomembrane system"/>
    <property type="evidence" value="ECO:0007669"/>
    <property type="project" value="UniProtKB-SubCell"/>
</dbReference>
<dbReference type="AlphaFoldDB" id="A0A1S2Y384"/>
<dbReference type="Pfam" id="PF06749">
    <property type="entry name" value="DUF1218"/>
    <property type="match status" value="1"/>
</dbReference>
<dbReference type="STRING" id="3827.A0A1S2Y384"/>